<reference evidence="1" key="1">
    <citation type="submission" date="2023-03" db="EMBL/GenBank/DDBJ databases">
        <title>Massive genome expansion in bonnet fungi (Mycena s.s.) driven by repeated elements and novel gene families across ecological guilds.</title>
        <authorList>
            <consortium name="Lawrence Berkeley National Laboratory"/>
            <person name="Harder C.B."/>
            <person name="Miyauchi S."/>
            <person name="Viragh M."/>
            <person name="Kuo A."/>
            <person name="Thoen E."/>
            <person name="Andreopoulos B."/>
            <person name="Lu D."/>
            <person name="Skrede I."/>
            <person name="Drula E."/>
            <person name="Henrissat B."/>
            <person name="Morin E."/>
            <person name="Kohler A."/>
            <person name="Barry K."/>
            <person name="LaButti K."/>
            <person name="Morin E."/>
            <person name="Salamov A."/>
            <person name="Lipzen A."/>
            <person name="Mereny Z."/>
            <person name="Hegedus B."/>
            <person name="Baldrian P."/>
            <person name="Stursova M."/>
            <person name="Weitz H."/>
            <person name="Taylor A."/>
            <person name="Grigoriev I.V."/>
            <person name="Nagy L.G."/>
            <person name="Martin F."/>
            <person name="Kauserud H."/>
        </authorList>
    </citation>
    <scope>NUCLEOTIDE SEQUENCE</scope>
    <source>
        <strain evidence="1">CBHHK002</strain>
    </source>
</reference>
<sequence length="231" mass="25664">MVEFMDMWPAYLGRVIRSACAVVSQAYNAFTVGTEIFGGDGLAVGSEYRIGQSELSGFEYYMYEPGTHGNYCGIFEAEFVAMGSSKRHFAALRDYAGRCGDRLPRTLPPSIALLGQRLGEFSRETRIKVKIFDDLQRRLFSLRVWPESVEYKKIIILPKGVFPSQILELVTIAASSFGAAGLDAATMAKSRYGTQVGLVVFSRALKAGYREKCPVKFLSTSDGRYRGREGR</sequence>
<proteinExistence type="predicted"/>
<keyword evidence="2" id="KW-1185">Reference proteome</keyword>
<dbReference type="EMBL" id="JARIHO010000040">
    <property type="protein sequence ID" value="KAJ7328036.1"/>
    <property type="molecule type" value="Genomic_DNA"/>
</dbReference>
<gene>
    <name evidence="1" type="ORF">DFH08DRAFT_816193</name>
</gene>
<accession>A0AAD6ZMB3</accession>
<evidence type="ECO:0000313" key="2">
    <source>
        <dbReference type="Proteomes" id="UP001218218"/>
    </source>
</evidence>
<organism evidence="1 2">
    <name type="scientific">Mycena albidolilacea</name>
    <dbReference type="NCBI Taxonomy" id="1033008"/>
    <lineage>
        <taxon>Eukaryota</taxon>
        <taxon>Fungi</taxon>
        <taxon>Dikarya</taxon>
        <taxon>Basidiomycota</taxon>
        <taxon>Agaricomycotina</taxon>
        <taxon>Agaricomycetes</taxon>
        <taxon>Agaricomycetidae</taxon>
        <taxon>Agaricales</taxon>
        <taxon>Marasmiineae</taxon>
        <taxon>Mycenaceae</taxon>
        <taxon>Mycena</taxon>
    </lineage>
</organism>
<evidence type="ECO:0000313" key="1">
    <source>
        <dbReference type="EMBL" id="KAJ7328036.1"/>
    </source>
</evidence>
<dbReference type="AlphaFoldDB" id="A0AAD6ZMB3"/>
<protein>
    <submittedName>
        <fullName evidence="1">Uncharacterized protein</fullName>
    </submittedName>
</protein>
<name>A0AAD6ZMB3_9AGAR</name>
<comment type="caution">
    <text evidence="1">The sequence shown here is derived from an EMBL/GenBank/DDBJ whole genome shotgun (WGS) entry which is preliminary data.</text>
</comment>
<dbReference type="Proteomes" id="UP001218218">
    <property type="component" value="Unassembled WGS sequence"/>
</dbReference>